<dbReference type="Proteomes" id="UP000245771">
    <property type="component" value="Unassembled WGS sequence"/>
</dbReference>
<evidence type="ECO:0000313" key="5">
    <source>
        <dbReference type="Proteomes" id="UP000245771"/>
    </source>
</evidence>
<feature type="compositionally biased region" description="Polar residues" evidence="1">
    <location>
        <begin position="228"/>
        <end position="251"/>
    </location>
</feature>
<evidence type="ECO:0000256" key="1">
    <source>
        <dbReference type="SAM" id="MobiDB-lite"/>
    </source>
</evidence>
<keyword evidence="3" id="KW-0732">Signal</keyword>
<evidence type="ECO:0000256" key="3">
    <source>
        <dbReference type="SAM" id="SignalP"/>
    </source>
</evidence>
<feature type="signal peptide" evidence="3">
    <location>
        <begin position="1"/>
        <end position="31"/>
    </location>
</feature>
<evidence type="ECO:0000313" key="4">
    <source>
        <dbReference type="EMBL" id="PWN35751.1"/>
    </source>
</evidence>
<evidence type="ECO:0000256" key="2">
    <source>
        <dbReference type="SAM" id="Phobius"/>
    </source>
</evidence>
<sequence length="434" mass="46998">MYSKQSRNQLISAVPHAGLWAVLALSNLASAASVPSNSHTLEKRKPVLKDSGLVTIDGKAPLDLILLIAATMGFALFCLILVCINLRKPWVGGSKEISEERTRARTDLRLRGAGKRFVIDRRPTHRVLHDSSMSHATVDSKSHLIAPMHNPDAYNKSLNYVGPKIAQDQPSRAARGYSYYSKADLAANAAFYQDGQPRMVVGGPRRPNQPSMLSTLAVPTLNAGDGASDTSSTAFSSPDPSTSGVKLSDGSSGKGNGMPTGPRPIPAHARQKPTRQNTTSSQPEQGRRISSTSAGALRWYERNQRGDVPPVPPSMADRAYMEYDRTSPTRNGGNGQRYALHRSNTDGQGHGSPVRSSSYFDGSGSESHEGSGANTPSMQHLQHPLQPNVNHMLPRTRVLAHYDLDSDPNANHLTGLLDERQVPTTSNTAWRGYR</sequence>
<dbReference type="EMBL" id="KZ819603">
    <property type="protein sequence ID" value="PWN35751.1"/>
    <property type="molecule type" value="Genomic_DNA"/>
</dbReference>
<reference evidence="4 5" key="1">
    <citation type="journal article" date="2018" name="Mol. Biol. Evol.">
        <title>Broad Genomic Sampling Reveals a Smut Pathogenic Ancestry of the Fungal Clade Ustilaginomycotina.</title>
        <authorList>
            <person name="Kijpornyongpan T."/>
            <person name="Mondo S.J."/>
            <person name="Barry K."/>
            <person name="Sandor L."/>
            <person name="Lee J."/>
            <person name="Lipzen A."/>
            <person name="Pangilinan J."/>
            <person name="LaButti K."/>
            <person name="Hainaut M."/>
            <person name="Henrissat B."/>
            <person name="Grigoriev I.V."/>
            <person name="Spatafora J.W."/>
            <person name="Aime M.C."/>
        </authorList>
    </citation>
    <scope>NUCLEOTIDE SEQUENCE [LARGE SCALE GENOMIC DNA]</scope>
    <source>
        <strain evidence="4 5">MCA 3882</strain>
    </source>
</reference>
<keyword evidence="5" id="KW-1185">Reference proteome</keyword>
<feature type="compositionally biased region" description="Polar residues" evidence="1">
    <location>
        <begin position="274"/>
        <end position="294"/>
    </location>
</feature>
<dbReference type="InParanoid" id="A0A316VIB7"/>
<organism evidence="4 5">
    <name type="scientific">Meira miltonrushii</name>
    <dbReference type="NCBI Taxonomy" id="1280837"/>
    <lineage>
        <taxon>Eukaryota</taxon>
        <taxon>Fungi</taxon>
        <taxon>Dikarya</taxon>
        <taxon>Basidiomycota</taxon>
        <taxon>Ustilaginomycotina</taxon>
        <taxon>Exobasidiomycetes</taxon>
        <taxon>Exobasidiales</taxon>
        <taxon>Brachybasidiaceae</taxon>
        <taxon>Meira</taxon>
    </lineage>
</organism>
<keyword evidence="2" id="KW-0472">Membrane</keyword>
<accession>A0A316VIB7</accession>
<gene>
    <name evidence="4" type="ORF">FA14DRAFT_46410</name>
</gene>
<feature type="compositionally biased region" description="Low complexity" evidence="1">
    <location>
        <begin position="356"/>
        <end position="365"/>
    </location>
</feature>
<keyword evidence="2" id="KW-0812">Transmembrane</keyword>
<proteinExistence type="predicted"/>
<keyword evidence="2" id="KW-1133">Transmembrane helix</keyword>
<feature type="transmembrane region" description="Helical" evidence="2">
    <location>
        <begin position="64"/>
        <end position="86"/>
    </location>
</feature>
<dbReference type="GeneID" id="37024169"/>
<feature type="chain" id="PRO_5016375030" evidence="3">
    <location>
        <begin position="32"/>
        <end position="434"/>
    </location>
</feature>
<feature type="compositionally biased region" description="Polar residues" evidence="1">
    <location>
        <begin position="373"/>
        <end position="383"/>
    </location>
</feature>
<feature type="region of interest" description="Disordered" evidence="1">
    <location>
        <begin position="413"/>
        <end position="434"/>
    </location>
</feature>
<dbReference type="AlphaFoldDB" id="A0A316VIB7"/>
<feature type="compositionally biased region" description="Polar residues" evidence="1">
    <location>
        <begin position="422"/>
        <end position="434"/>
    </location>
</feature>
<feature type="region of interest" description="Disordered" evidence="1">
    <location>
        <begin position="220"/>
        <end position="383"/>
    </location>
</feature>
<dbReference type="OrthoDB" id="2553670at2759"/>
<dbReference type="RefSeq" id="XP_025356053.1">
    <property type="nucleotide sequence ID" value="XM_025502388.1"/>
</dbReference>
<name>A0A316VIB7_9BASI</name>
<protein>
    <submittedName>
        <fullName evidence="4">Uncharacterized protein</fullName>
    </submittedName>
</protein>